<reference evidence="3" key="1">
    <citation type="journal article" date="2013" name="Science">
        <title>The Amborella genome and the evolution of flowering plants.</title>
        <authorList>
            <consortium name="Amborella Genome Project"/>
        </authorList>
    </citation>
    <scope>NUCLEOTIDE SEQUENCE [LARGE SCALE GENOMIC DNA]</scope>
</reference>
<organism evidence="2 3">
    <name type="scientific">Amborella trichopoda</name>
    <dbReference type="NCBI Taxonomy" id="13333"/>
    <lineage>
        <taxon>Eukaryota</taxon>
        <taxon>Viridiplantae</taxon>
        <taxon>Streptophyta</taxon>
        <taxon>Embryophyta</taxon>
        <taxon>Tracheophyta</taxon>
        <taxon>Spermatophyta</taxon>
        <taxon>Magnoliopsida</taxon>
        <taxon>Amborellales</taxon>
        <taxon>Amborellaceae</taxon>
        <taxon>Amborella</taxon>
    </lineage>
</organism>
<feature type="region of interest" description="Disordered" evidence="1">
    <location>
        <begin position="41"/>
        <end position="92"/>
    </location>
</feature>
<dbReference type="Proteomes" id="UP000017836">
    <property type="component" value="Unassembled WGS sequence"/>
</dbReference>
<keyword evidence="3" id="KW-1185">Reference proteome</keyword>
<evidence type="ECO:0000313" key="3">
    <source>
        <dbReference type="Proteomes" id="UP000017836"/>
    </source>
</evidence>
<proteinExistence type="predicted"/>
<dbReference type="HOGENOM" id="CLU_1613050_0_0_1"/>
<dbReference type="EMBL" id="KI394634">
    <property type="protein sequence ID" value="ERN02391.1"/>
    <property type="molecule type" value="Genomic_DNA"/>
</dbReference>
<evidence type="ECO:0000313" key="2">
    <source>
        <dbReference type="EMBL" id="ERN02391.1"/>
    </source>
</evidence>
<dbReference type="Gramene" id="ERN02391">
    <property type="protein sequence ID" value="ERN02391"/>
    <property type="gene ID" value="AMTR_s00096p00102130"/>
</dbReference>
<evidence type="ECO:0000256" key="1">
    <source>
        <dbReference type="SAM" id="MobiDB-lite"/>
    </source>
</evidence>
<protein>
    <submittedName>
        <fullName evidence="2">Uncharacterized protein</fullName>
    </submittedName>
</protein>
<sequence length="165" mass="17229">MSGTSIDRPSGQCVAITWDYGAEPLPGSVVRSGAVLQQAEVLPPSRRRTQDRVSACGGGQAGDLSIGDPPVLITPRPPSRVHSTKGSATRSFNVCSSRGANQAPLRVAQPSIRLAPNPSVDKFPQGMSQQVVDNPVDSNRIAQAVLQAMGNPSLGHTTNSQPNIV</sequence>
<accession>W1P478</accession>
<gene>
    <name evidence="2" type="ORF">AMTR_s00096p00102130</name>
</gene>
<name>W1P478_AMBTC</name>
<dbReference type="AlphaFoldDB" id="W1P478"/>